<dbReference type="EMBL" id="RBXX01000002">
    <property type="protein sequence ID" value="RKT88870.1"/>
    <property type="molecule type" value="Genomic_DNA"/>
</dbReference>
<sequence length="323" mass="33705">MFRTPGGARAGIVVQFALLAVAWGSSFLLIKIGLDDLSPAQVVLARLLFGALALGALVVITRRPVPRDPRVWGHLTVVAMLLCVVPFALFAWAEQRISSGLASILNATTPLITMLFATAMLAGERMNRDRTSGLVLGFAGVVAIIGPWRGLGEHNDLLPQLACLGATACYGLAFAYLRRFVSGRGHSAPALAFVQVLIGAVIMVIAAPWVASEPVDRLSGVVIISMVVLGAFGTGMAYVWNNNIVAAWGAANAAAVTYLSPVVGVLLGVVLMGEPLTWNQPVGAALVLLGIMAAHGRLGGISHRQRGTPEVSGGSRAAPGRHR</sequence>
<accession>A0A1I5CFU9</accession>
<comment type="subcellular location">
    <subcellularLocation>
        <location evidence="1">Membrane</location>
        <topology evidence="1">Multi-pass membrane protein</topology>
    </subcellularLocation>
</comment>
<keyword evidence="3 7" id="KW-0812">Transmembrane</keyword>
<dbReference type="SUPFAM" id="SSF103481">
    <property type="entry name" value="Multidrug resistance efflux transporter EmrE"/>
    <property type="match status" value="2"/>
</dbReference>
<comment type="similarity">
    <text evidence="2">Belongs to the EamA transporter family.</text>
</comment>
<proteinExistence type="inferred from homology"/>
<dbReference type="GO" id="GO:0016020">
    <property type="term" value="C:membrane"/>
    <property type="evidence" value="ECO:0007669"/>
    <property type="project" value="UniProtKB-SubCell"/>
</dbReference>
<dbReference type="AlphaFoldDB" id="A0A1I5CFU9"/>
<feature type="region of interest" description="Disordered" evidence="6">
    <location>
        <begin position="301"/>
        <end position="323"/>
    </location>
</feature>
<organism evidence="10 11">
    <name type="scientific">Saccharopolyspora antimicrobica</name>
    <dbReference type="NCBI Taxonomy" id="455193"/>
    <lineage>
        <taxon>Bacteria</taxon>
        <taxon>Bacillati</taxon>
        <taxon>Actinomycetota</taxon>
        <taxon>Actinomycetes</taxon>
        <taxon>Pseudonocardiales</taxon>
        <taxon>Pseudonocardiaceae</taxon>
        <taxon>Saccharopolyspora</taxon>
    </lineage>
</organism>
<evidence type="ECO:0000313" key="9">
    <source>
        <dbReference type="EMBL" id="RKT88870.1"/>
    </source>
</evidence>
<feature type="transmembrane region" description="Helical" evidence="7">
    <location>
        <begin position="252"/>
        <end position="272"/>
    </location>
</feature>
<evidence type="ECO:0000313" key="11">
    <source>
        <dbReference type="Proteomes" id="UP000199398"/>
    </source>
</evidence>
<dbReference type="Proteomes" id="UP000199398">
    <property type="component" value="Unassembled WGS sequence"/>
</dbReference>
<evidence type="ECO:0000256" key="3">
    <source>
        <dbReference type="ARBA" id="ARBA00022692"/>
    </source>
</evidence>
<feature type="transmembrane region" description="Helical" evidence="7">
    <location>
        <begin position="99"/>
        <end position="122"/>
    </location>
</feature>
<reference evidence="9 12" key="2">
    <citation type="submission" date="2018-10" db="EMBL/GenBank/DDBJ databases">
        <title>Sequencing the genomes of 1000 actinobacteria strains.</title>
        <authorList>
            <person name="Klenk H.-P."/>
        </authorList>
    </citation>
    <scope>NUCLEOTIDE SEQUENCE [LARGE SCALE GENOMIC DNA]</scope>
    <source>
        <strain evidence="9 12">DSM 45119</strain>
    </source>
</reference>
<dbReference type="Pfam" id="PF00892">
    <property type="entry name" value="EamA"/>
    <property type="match status" value="2"/>
</dbReference>
<feature type="transmembrane region" description="Helical" evidence="7">
    <location>
        <begin position="157"/>
        <end position="177"/>
    </location>
</feature>
<name>A0A1I5CFU9_9PSEU</name>
<feature type="transmembrane region" description="Helical" evidence="7">
    <location>
        <begin position="72"/>
        <end position="93"/>
    </location>
</feature>
<reference evidence="10 11" key="1">
    <citation type="submission" date="2016-10" db="EMBL/GenBank/DDBJ databases">
        <authorList>
            <person name="de Groot N.N."/>
        </authorList>
    </citation>
    <scope>NUCLEOTIDE SEQUENCE [LARGE SCALE GENOMIC DNA]</scope>
    <source>
        <strain evidence="10 11">CPCC 201259</strain>
    </source>
</reference>
<protein>
    <submittedName>
        <fullName evidence="9">Drug/metabolite transporter (DMT)-like permease</fullName>
    </submittedName>
    <submittedName>
        <fullName evidence="10">Permease of the drug/metabolite transporter (DMT) superfamily</fullName>
    </submittedName>
</protein>
<feature type="domain" description="EamA" evidence="8">
    <location>
        <begin position="16"/>
        <end position="145"/>
    </location>
</feature>
<evidence type="ECO:0000256" key="6">
    <source>
        <dbReference type="SAM" id="MobiDB-lite"/>
    </source>
</evidence>
<keyword evidence="5 7" id="KW-0472">Membrane</keyword>
<dbReference type="PANTHER" id="PTHR32322">
    <property type="entry name" value="INNER MEMBRANE TRANSPORTER"/>
    <property type="match status" value="1"/>
</dbReference>
<dbReference type="InterPro" id="IPR000620">
    <property type="entry name" value="EamA_dom"/>
</dbReference>
<feature type="domain" description="EamA" evidence="8">
    <location>
        <begin position="161"/>
        <end position="292"/>
    </location>
</feature>
<dbReference type="Proteomes" id="UP000270697">
    <property type="component" value="Unassembled WGS sequence"/>
</dbReference>
<dbReference type="PANTHER" id="PTHR32322:SF9">
    <property type="entry name" value="AMINO-ACID METABOLITE EFFLUX PUMP-RELATED"/>
    <property type="match status" value="1"/>
</dbReference>
<feature type="transmembrane region" description="Helical" evidence="7">
    <location>
        <begin position="278"/>
        <end position="296"/>
    </location>
</feature>
<dbReference type="InterPro" id="IPR050638">
    <property type="entry name" value="AA-Vitamin_Transporters"/>
</dbReference>
<keyword evidence="12" id="KW-1185">Reference proteome</keyword>
<keyword evidence="4 7" id="KW-1133">Transmembrane helix</keyword>
<feature type="transmembrane region" description="Helical" evidence="7">
    <location>
        <begin position="134"/>
        <end position="151"/>
    </location>
</feature>
<gene>
    <name evidence="9" type="ORF">ATL45_7313</name>
    <name evidence="10" type="ORF">SAMN05421805_107167</name>
</gene>
<evidence type="ECO:0000256" key="2">
    <source>
        <dbReference type="ARBA" id="ARBA00007362"/>
    </source>
</evidence>
<dbReference type="OrthoDB" id="5242975at2"/>
<evidence type="ECO:0000256" key="1">
    <source>
        <dbReference type="ARBA" id="ARBA00004141"/>
    </source>
</evidence>
<evidence type="ECO:0000313" key="10">
    <source>
        <dbReference type="EMBL" id="SFN85787.1"/>
    </source>
</evidence>
<evidence type="ECO:0000256" key="4">
    <source>
        <dbReference type="ARBA" id="ARBA00022989"/>
    </source>
</evidence>
<feature type="transmembrane region" description="Helical" evidence="7">
    <location>
        <begin position="189"/>
        <end position="211"/>
    </location>
</feature>
<feature type="transmembrane region" description="Helical" evidence="7">
    <location>
        <begin position="217"/>
        <end position="240"/>
    </location>
</feature>
<feature type="transmembrane region" description="Helical" evidence="7">
    <location>
        <begin position="12"/>
        <end position="34"/>
    </location>
</feature>
<evidence type="ECO:0000256" key="5">
    <source>
        <dbReference type="ARBA" id="ARBA00023136"/>
    </source>
</evidence>
<evidence type="ECO:0000313" key="12">
    <source>
        <dbReference type="Proteomes" id="UP000270697"/>
    </source>
</evidence>
<evidence type="ECO:0000256" key="7">
    <source>
        <dbReference type="SAM" id="Phobius"/>
    </source>
</evidence>
<dbReference type="InterPro" id="IPR037185">
    <property type="entry name" value="EmrE-like"/>
</dbReference>
<dbReference type="RefSeq" id="WP_093154734.1">
    <property type="nucleotide sequence ID" value="NZ_FOUP01000007.1"/>
</dbReference>
<feature type="transmembrane region" description="Helical" evidence="7">
    <location>
        <begin position="40"/>
        <end position="60"/>
    </location>
</feature>
<dbReference type="EMBL" id="FOUP01000007">
    <property type="protein sequence ID" value="SFN85787.1"/>
    <property type="molecule type" value="Genomic_DNA"/>
</dbReference>
<evidence type="ECO:0000259" key="8">
    <source>
        <dbReference type="Pfam" id="PF00892"/>
    </source>
</evidence>